<name>A0A6A4RST9_SCOMX</name>
<reference evidence="1 2" key="1">
    <citation type="submission" date="2019-06" db="EMBL/GenBank/DDBJ databases">
        <title>Draft genomes of female and male turbot (Scophthalmus maximus).</title>
        <authorList>
            <person name="Xu H."/>
            <person name="Xu X.-W."/>
            <person name="Shao C."/>
            <person name="Chen S."/>
        </authorList>
    </citation>
    <scope>NUCLEOTIDE SEQUENCE [LARGE SCALE GENOMIC DNA]</scope>
    <source>
        <strain evidence="1">Ysfricsl-2016a</strain>
        <tissue evidence="1">Blood</tissue>
    </source>
</reference>
<organism evidence="1 2">
    <name type="scientific">Scophthalmus maximus</name>
    <name type="common">Turbot</name>
    <name type="synonym">Psetta maxima</name>
    <dbReference type="NCBI Taxonomy" id="52904"/>
    <lineage>
        <taxon>Eukaryota</taxon>
        <taxon>Metazoa</taxon>
        <taxon>Chordata</taxon>
        <taxon>Craniata</taxon>
        <taxon>Vertebrata</taxon>
        <taxon>Euteleostomi</taxon>
        <taxon>Actinopterygii</taxon>
        <taxon>Neopterygii</taxon>
        <taxon>Teleostei</taxon>
        <taxon>Neoteleostei</taxon>
        <taxon>Acanthomorphata</taxon>
        <taxon>Carangaria</taxon>
        <taxon>Pleuronectiformes</taxon>
        <taxon>Pleuronectoidei</taxon>
        <taxon>Scophthalmidae</taxon>
        <taxon>Scophthalmus</taxon>
    </lineage>
</organism>
<dbReference type="Proteomes" id="UP000438429">
    <property type="component" value="Unassembled WGS sequence"/>
</dbReference>
<sequence>MHCEIDIQGIDLHIHDIFRLHMNVYIQQQLRIMVKTYLPLASAWTSQHQSNRINGKHPYLRELLQVPKKGISGPDVISPGKPRHLPVPATSKDENFTKTTTLYLNTTNTASTAKASIFTTYNLILSNGRAPTCYGRLADHNNHKIEAKLVVLKTENILF</sequence>
<evidence type="ECO:0000313" key="1">
    <source>
        <dbReference type="EMBL" id="KAF0022281.1"/>
    </source>
</evidence>
<accession>A0A6A4RST9</accession>
<proteinExistence type="predicted"/>
<evidence type="ECO:0000313" key="2">
    <source>
        <dbReference type="Proteomes" id="UP000438429"/>
    </source>
</evidence>
<gene>
    <name evidence="1" type="ORF">F2P81_025457</name>
</gene>
<protein>
    <submittedName>
        <fullName evidence="1">Uncharacterized protein</fullName>
    </submittedName>
</protein>
<dbReference type="AlphaFoldDB" id="A0A6A4RST9"/>
<dbReference type="EMBL" id="VEVO01000035">
    <property type="protein sequence ID" value="KAF0022281.1"/>
    <property type="molecule type" value="Genomic_DNA"/>
</dbReference>
<comment type="caution">
    <text evidence="1">The sequence shown here is derived from an EMBL/GenBank/DDBJ whole genome shotgun (WGS) entry which is preliminary data.</text>
</comment>